<accession>A0A1M6PP64</accession>
<protein>
    <recommendedName>
        <fullName evidence="4">Yip1 domain-containing protein</fullName>
    </recommendedName>
</protein>
<dbReference type="AlphaFoldDB" id="A0A1M6PP64"/>
<evidence type="ECO:0000256" key="1">
    <source>
        <dbReference type="SAM" id="Phobius"/>
    </source>
</evidence>
<sequence length="118" mass="12308">MLSLMGSVVGFIVSLLIGGLGIYIGARVVTGTDDYGYALITAIVGSVIGGIVAVLVGWLFGWIVVLIAWVWVINWRYPGGWGNAIGIGLIAWLSVVVISYALVFLDVLTSSALGIPGI</sequence>
<keyword evidence="1" id="KW-0472">Membrane</keyword>
<feature type="transmembrane region" description="Helical" evidence="1">
    <location>
        <begin position="38"/>
        <end position="71"/>
    </location>
</feature>
<evidence type="ECO:0000313" key="2">
    <source>
        <dbReference type="EMBL" id="SHK09719.1"/>
    </source>
</evidence>
<organism evidence="2 3">
    <name type="scientific">Haladaptatus paucihalophilus DX253</name>
    <dbReference type="NCBI Taxonomy" id="797209"/>
    <lineage>
        <taxon>Archaea</taxon>
        <taxon>Methanobacteriati</taxon>
        <taxon>Methanobacteriota</taxon>
        <taxon>Stenosarchaea group</taxon>
        <taxon>Halobacteria</taxon>
        <taxon>Halobacteriales</taxon>
        <taxon>Haladaptataceae</taxon>
        <taxon>Haladaptatus</taxon>
    </lineage>
</organism>
<dbReference type="Proteomes" id="UP000184203">
    <property type="component" value="Unassembled WGS sequence"/>
</dbReference>
<name>A0A1M6PP64_HALPU</name>
<gene>
    <name evidence="2" type="ORF">SAMN05444342_0562</name>
</gene>
<reference evidence="3" key="1">
    <citation type="submission" date="2016-11" db="EMBL/GenBank/DDBJ databases">
        <authorList>
            <person name="Varghese N."/>
            <person name="Submissions S."/>
        </authorList>
    </citation>
    <scope>NUCLEOTIDE SEQUENCE [LARGE SCALE GENOMIC DNA]</scope>
    <source>
        <strain evidence="3">DX253</strain>
    </source>
</reference>
<evidence type="ECO:0000313" key="3">
    <source>
        <dbReference type="Proteomes" id="UP000184203"/>
    </source>
</evidence>
<proteinExistence type="predicted"/>
<evidence type="ECO:0008006" key="4">
    <source>
        <dbReference type="Google" id="ProtNLM"/>
    </source>
</evidence>
<keyword evidence="3" id="KW-1185">Reference proteome</keyword>
<dbReference type="RefSeq" id="WP_073096529.1">
    <property type="nucleotide sequence ID" value="NZ_AQXI01000001.1"/>
</dbReference>
<feature type="transmembrane region" description="Helical" evidence="1">
    <location>
        <begin position="6"/>
        <end position="26"/>
    </location>
</feature>
<keyword evidence="1" id="KW-0812">Transmembrane</keyword>
<dbReference type="EMBL" id="FRAN01000001">
    <property type="protein sequence ID" value="SHK09719.1"/>
    <property type="molecule type" value="Genomic_DNA"/>
</dbReference>
<dbReference type="GeneID" id="300001163"/>
<feature type="transmembrane region" description="Helical" evidence="1">
    <location>
        <begin position="83"/>
        <end position="105"/>
    </location>
</feature>
<keyword evidence="1" id="KW-1133">Transmembrane helix</keyword>